<reference evidence="4 5" key="1">
    <citation type="submission" date="2018-04" db="EMBL/GenBank/DDBJ databases">
        <title>Acinetobacter junii Genome sequencing and assembly.</title>
        <authorList>
            <person name="Su J."/>
            <person name="Rensing C."/>
            <person name="Mazhar H.S."/>
        </authorList>
    </citation>
    <scope>NUCLEOTIDE SEQUENCE [LARGE SCALE GENOMIC DNA]</scope>
    <source>
        <strain evidence="4 5">SC22</strain>
    </source>
</reference>
<dbReference type="GO" id="GO:0016020">
    <property type="term" value="C:membrane"/>
    <property type="evidence" value="ECO:0007669"/>
    <property type="project" value="TreeGrafter"/>
</dbReference>
<dbReference type="AlphaFoldDB" id="A0A365PEW7"/>
<protein>
    <submittedName>
        <fullName evidence="4">Polysaccharide deacetylase</fullName>
    </submittedName>
</protein>
<dbReference type="InterPro" id="IPR002509">
    <property type="entry name" value="NODB_dom"/>
</dbReference>
<dbReference type="EMBL" id="QEWH01000136">
    <property type="protein sequence ID" value="RBA42244.1"/>
    <property type="molecule type" value="Genomic_DNA"/>
</dbReference>
<name>A0A365PEW7_ACIJU</name>
<proteinExistence type="predicted"/>
<dbReference type="GO" id="GO:0046872">
    <property type="term" value="F:metal ion binding"/>
    <property type="evidence" value="ECO:0007669"/>
    <property type="project" value="UniProtKB-KW"/>
</dbReference>
<dbReference type="Gene3D" id="3.20.20.370">
    <property type="entry name" value="Glycoside hydrolase/deacetylase"/>
    <property type="match status" value="1"/>
</dbReference>
<keyword evidence="2" id="KW-0378">Hydrolase</keyword>
<dbReference type="Pfam" id="PF01522">
    <property type="entry name" value="Polysacc_deac_1"/>
    <property type="match status" value="1"/>
</dbReference>
<dbReference type="Proteomes" id="UP000253688">
    <property type="component" value="Unassembled WGS sequence"/>
</dbReference>
<accession>A0A365PEW7</accession>
<evidence type="ECO:0000256" key="1">
    <source>
        <dbReference type="ARBA" id="ARBA00022723"/>
    </source>
</evidence>
<evidence type="ECO:0000256" key="2">
    <source>
        <dbReference type="ARBA" id="ARBA00022801"/>
    </source>
</evidence>
<dbReference type="SUPFAM" id="SSF88713">
    <property type="entry name" value="Glycoside hydrolase/deacetylase"/>
    <property type="match status" value="1"/>
</dbReference>
<dbReference type="InterPro" id="IPR050248">
    <property type="entry name" value="Polysacc_deacetylase_ArnD"/>
</dbReference>
<keyword evidence="1" id="KW-0479">Metal-binding</keyword>
<dbReference type="STRING" id="40215.BVL33_03645"/>
<gene>
    <name evidence="4" type="ORF">DC346_16130</name>
</gene>
<organism evidence="4 5">
    <name type="scientific">Acinetobacter junii</name>
    <dbReference type="NCBI Taxonomy" id="40215"/>
    <lineage>
        <taxon>Bacteria</taxon>
        <taxon>Pseudomonadati</taxon>
        <taxon>Pseudomonadota</taxon>
        <taxon>Gammaproteobacteria</taxon>
        <taxon>Moraxellales</taxon>
        <taxon>Moraxellaceae</taxon>
        <taxon>Acinetobacter</taxon>
    </lineage>
</organism>
<comment type="caution">
    <text evidence="4">The sequence shown here is derived from an EMBL/GenBank/DDBJ whole genome shotgun (WGS) entry which is preliminary data.</text>
</comment>
<evidence type="ECO:0000259" key="3">
    <source>
        <dbReference type="Pfam" id="PF01522"/>
    </source>
</evidence>
<dbReference type="PANTHER" id="PTHR10587:SF133">
    <property type="entry name" value="CHITIN DEACETYLASE 1-RELATED"/>
    <property type="match status" value="1"/>
</dbReference>
<dbReference type="InterPro" id="IPR011330">
    <property type="entry name" value="Glyco_hydro/deAcase_b/a-brl"/>
</dbReference>
<evidence type="ECO:0000313" key="5">
    <source>
        <dbReference type="Proteomes" id="UP000253688"/>
    </source>
</evidence>
<evidence type="ECO:0000313" key="4">
    <source>
        <dbReference type="EMBL" id="RBA42244.1"/>
    </source>
</evidence>
<dbReference type="GO" id="GO:0005975">
    <property type="term" value="P:carbohydrate metabolic process"/>
    <property type="evidence" value="ECO:0007669"/>
    <property type="project" value="InterPro"/>
</dbReference>
<sequence length="302" mass="34869">MKNKMKLCFFLVILLIITISHSKQLALSFDDGVNPDLNPNAQQINQRILEQLKQNHIRSIVYPSVIKIGDYKGLSLVAAWGKQEHKIGNHSELHSNLNKEQVTTQQYIDQIFRAEQVFKPLTGWVPRYRYPFLKEGNIIEKRDGVAHYLQQQGYESGAVSIDASDWFYNLKYLSYTKNGQTAELEKLKNAYIDHLLDRANYYDQLAIQTVGYSPKHVLLLHVNAINAAFLNDVVEAFKLHQWQFIDSETAYQDPIYRLKTNVLPAGGSIVWSLAKQQAKIQLRYPAEDAPYELERLKRFGLE</sequence>
<dbReference type="PANTHER" id="PTHR10587">
    <property type="entry name" value="GLYCOSYL TRANSFERASE-RELATED"/>
    <property type="match status" value="1"/>
</dbReference>
<feature type="domain" description="NodB homology" evidence="3">
    <location>
        <begin position="22"/>
        <end position="134"/>
    </location>
</feature>
<dbReference type="GO" id="GO:0016810">
    <property type="term" value="F:hydrolase activity, acting on carbon-nitrogen (but not peptide) bonds"/>
    <property type="evidence" value="ECO:0007669"/>
    <property type="project" value="InterPro"/>
</dbReference>